<feature type="region of interest" description="Disordered" evidence="2">
    <location>
        <begin position="1183"/>
        <end position="1205"/>
    </location>
</feature>
<organism evidence="3 4">
    <name type="scientific">Tilletia caries</name>
    <name type="common">wheat bunt fungus</name>
    <dbReference type="NCBI Taxonomy" id="13290"/>
    <lineage>
        <taxon>Eukaryota</taxon>
        <taxon>Fungi</taxon>
        <taxon>Dikarya</taxon>
        <taxon>Basidiomycota</taxon>
        <taxon>Ustilaginomycotina</taxon>
        <taxon>Exobasidiomycetes</taxon>
        <taxon>Tilletiales</taxon>
        <taxon>Tilletiaceae</taxon>
        <taxon>Tilletia</taxon>
    </lineage>
</organism>
<feature type="region of interest" description="Disordered" evidence="2">
    <location>
        <begin position="1"/>
        <end position="150"/>
    </location>
</feature>
<feature type="region of interest" description="Disordered" evidence="2">
    <location>
        <begin position="1062"/>
        <end position="1085"/>
    </location>
</feature>
<feature type="compositionally biased region" description="Low complexity" evidence="2">
    <location>
        <begin position="518"/>
        <end position="535"/>
    </location>
</feature>
<feature type="region of interest" description="Disordered" evidence="2">
    <location>
        <begin position="518"/>
        <end position="541"/>
    </location>
</feature>
<accession>A0A177VHK6</accession>
<feature type="compositionally biased region" description="Low complexity" evidence="2">
    <location>
        <begin position="691"/>
        <end position="704"/>
    </location>
</feature>
<gene>
    <name evidence="3" type="ORF">A4X03_0g4838</name>
</gene>
<feature type="region of interest" description="Disordered" evidence="2">
    <location>
        <begin position="849"/>
        <end position="873"/>
    </location>
</feature>
<feature type="compositionally biased region" description="Low complexity" evidence="2">
    <location>
        <begin position="1192"/>
        <end position="1204"/>
    </location>
</feature>
<feature type="coiled-coil region" evidence="1">
    <location>
        <begin position="764"/>
        <end position="805"/>
    </location>
</feature>
<feature type="region of interest" description="Disordered" evidence="2">
    <location>
        <begin position="933"/>
        <end position="959"/>
    </location>
</feature>
<feature type="compositionally biased region" description="Basic and acidic residues" evidence="2">
    <location>
        <begin position="209"/>
        <end position="222"/>
    </location>
</feature>
<evidence type="ECO:0000256" key="2">
    <source>
        <dbReference type="SAM" id="MobiDB-lite"/>
    </source>
</evidence>
<proteinExistence type="predicted"/>
<reference evidence="3" key="1">
    <citation type="submission" date="2016-04" db="EMBL/GenBank/DDBJ databases">
        <authorList>
            <person name="Nguyen H.D."/>
            <person name="Kesanakurti P."/>
            <person name="Cullis J."/>
            <person name="Levesque C.A."/>
            <person name="Hambleton S."/>
        </authorList>
    </citation>
    <scope>NUCLEOTIDE SEQUENCE</scope>
    <source>
        <strain evidence="3">DAOMC 238032</strain>
    </source>
</reference>
<evidence type="ECO:0000313" key="3">
    <source>
        <dbReference type="EMBL" id="KAE8257006.1"/>
    </source>
</evidence>
<evidence type="ECO:0000313" key="4">
    <source>
        <dbReference type="Proteomes" id="UP000077671"/>
    </source>
</evidence>
<keyword evidence="1" id="KW-0175">Coiled coil</keyword>
<feature type="region of interest" description="Disordered" evidence="2">
    <location>
        <begin position="372"/>
        <end position="423"/>
    </location>
</feature>
<feature type="region of interest" description="Disordered" evidence="2">
    <location>
        <begin position="1402"/>
        <end position="1428"/>
    </location>
</feature>
<feature type="compositionally biased region" description="Low complexity" evidence="2">
    <location>
        <begin position="223"/>
        <end position="232"/>
    </location>
</feature>
<dbReference type="EMBL" id="LWDD02000698">
    <property type="protein sequence ID" value="KAE8257006.1"/>
    <property type="molecule type" value="Genomic_DNA"/>
</dbReference>
<sequence>MADTQSSTHSATAAAMTATATRDESIQAAKKKLKAYRAKQAASAKRASHTRTPSATHARRSSTVADPKRSSRIITAAHSPPTAPATATPTATASTSTSTSTAEKRISRHARTTSIATHRQSVDLMAAQLPTHDNRRNSRHARNQSIATKRDSIDIITPSVVKNRRSQILPSSLLFQSPNPRSSLTAPSHHHPLLHHPPTFTIPPDDDDQDRRSALEKLEGRSPTRTPRSRSPSMPPPRSPSSFAAQLPDEILLSHNTQQPGDRSSVTSTVELPRFDDVHGTEAMDKRASATLIKRNSFNTTLEPSPAPPRSPFRDSLKLAREATPPQSHYPIAPLLAPFGSSSSLAEATDMDTNSTLSTSQSNPDGLSTLTELAEAEEEEESDSSKPAAPKQAIDDNNAEQQKESDDLRKQARRASLTPRPLKLKSRPASLFLPSGGIAGAMAYRMNPLQRPSPLSGQASREMPAAFKRNSLLLSRAPTGTENNNAAAAANTLTASASSDAAFVKAIEQASWIRTAAPPSSLSRSSLASTSTSTTPIEEPVMDGGDVILPAAATATTAAAQAAVGTTTLRQGMRALRLGSIVSASSSSGTVGPLTSAVMSPPISASETFSDAFTPPVSAPAPAPAPADVISSSSSPQLPQGVSASSASSNSVGRRSSIVYRSSSNTTSATASSSNYGMGLKRNRRTNTADSSASSSISPPSSISTTHGREPPSDSVSTISVPVVTYEDMCARAAQTDAVRRSLDRTARDLSLSDGERIRLVAVLKEKEAQLLDMVDKLAEAGEQAEMLNEDVEGWKARCKDAEASLARERVGMEEGRIAGEVAILALRERVQALSAVLESHGLRVPGSPLLLSPPSSSPAAVEVDEDGVKRKSRPPLTKLDLVSVLRNPILGAPPASPLMGTSPSAGGGGGGYFAISGTPSAALATPALIRRAAPSGSSQHGSDGSTGAGAGAGAGGMHTPHLEMEATVRLLREMRQQIFNLAGSLDFERKEHAKTKELLEEMKAAATSSQKAAAAEEVKVVEGSAASQQQRSKGEGLYKHANADVGGSGLARAASRLSYTTDSPYESYEEKIRRQQEESHDEHTLDMDRTGITEPSYETRATEFSSRADETCAAADDHDAARTSSSTPGLEYDHRPGEGSGSSFSHLRTVREKSAFNSGTFGYDDQLRSVEEGDSLREDVIVRRRSDESSVESSAGPASPPSEMIDLEAQGCDGEDMYDDGDSAFEDEVDTPELDIEQWNRPDVVRAWSLERATAAAKKSRSRANARGGKKSSSAFAAAAALQPNFEDFFGIMSERRLPPLPTPTSALEMPPVYSEYDPKVGRIRLSAGRMTSYMRPEVYDVMPGGLPGAGSIVNGVAGGGLTRSTSLQGGRWAQNVGRTGSIGNQQSAAAAAASAAGGPNRSYAALPKRMSMPAQPKPAQAKRMSATRPLKAFVDGRTLPMPQAAAVRDLDFAYATVGGVGPLLQL</sequence>
<protein>
    <submittedName>
        <fullName evidence="3">Uncharacterized protein</fullName>
    </submittedName>
</protein>
<feature type="compositionally biased region" description="Low complexity" evidence="2">
    <location>
        <begin position="75"/>
        <end position="101"/>
    </location>
</feature>
<dbReference type="Proteomes" id="UP000077671">
    <property type="component" value="Unassembled WGS sequence"/>
</dbReference>
<feature type="region of interest" description="Disordered" evidence="2">
    <location>
        <begin position="615"/>
        <end position="717"/>
    </location>
</feature>
<feature type="region of interest" description="Disordered" evidence="2">
    <location>
        <begin position="173"/>
        <end position="244"/>
    </location>
</feature>
<name>A0A177VHK6_9BASI</name>
<feature type="compositionally biased region" description="Gly residues" evidence="2">
    <location>
        <begin position="945"/>
        <end position="957"/>
    </location>
</feature>
<feature type="compositionally biased region" description="Low complexity" evidence="2">
    <location>
        <begin position="849"/>
        <end position="859"/>
    </location>
</feature>
<dbReference type="InterPro" id="IPR051144">
    <property type="entry name" value="Formin_homology_domain"/>
</dbReference>
<feature type="compositionally biased region" description="Low complexity" evidence="2">
    <location>
        <begin position="626"/>
        <end position="675"/>
    </location>
</feature>
<evidence type="ECO:0000256" key="1">
    <source>
        <dbReference type="SAM" id="Coils"/>
    </source>
</evidence>
<feature type="compositionally biased region" description="Basic and acidic residues" evidence="2">
    <location>
        <begin position="401"/>
        <end position="410"/>
    </location>
</feature>
<feature type="region of interest" description="Disordered" evidence="2">
    <location>
        <begin position="1114"/>
        <end position="1146"/>
    </location>
</feature>
<feature type="compositionally biased region" description="Low complexity" evidence="2">
    <location>
        <begin position="1"/>
        <end position="20"/>
    </location>
</feature>
<dbReference type="PANTHER" id="PTHR45733">
    <property type="entry name" value="FORMIN-J"/>
    <property type="match status" value="1"/>
</dbReference>
<comment type="caution">
    <text evidence="3">The sequence shown here is derived from an EMBL/GenBank/DDBJ whole genome shotgun (WGS) entry which is preliminary data.</text>
</comment>
<reference evidence="3" key="2">
    <citation type="journal article" date="2019" name="IMA Fungus">
        <title>Genome sequencing and comparison of five Tilletia species to identify candidate genes for the detection of regulated species infecting wheat.</title>
        <authorList>
            <person name="Nguyen H.D.T."/>
            <person name="Sultana T."/>
            <person name="Kesanakurti P."/>
            <person name="Hambleton S."/>
        </authorList>
    </citation>
    <scope>NUCLEOTIDE SEQUENCE</scope>
    <source>
        <strain evidence="3">DAOMC 238032</strain>
    </source>
</reference>
<feature type="compositionally biased region" description="Basic and acidic residues" evidence="2">
    <location>
        <begin position="1069"/>
        <end position="1085"/>
    </location>
</feature>